<protein>
    <submittedName>
        <fullName evidence="1">Uncharacterized protein</fullName>
    </submittedName>
</protein>
<dbReference type="Proteomes" id="UP000199013">
    <property type="component" value="Unassembled WGS sequence"/>
</dbReference>
<proteinExistence type="predicted"/>
<dbReference type="EMBL" id="FLUV01000207">
    <property type="protein sequence ID" value="SBW18102.1"/>
    <property type="molecule type" value="Genomic_DNA"/>
</dbReference>
<gene>
    <name evidence="1" type="ORF">FDG2_0521</name>
</gene>
<name>A0A1C3NTV3_9ACTN</name>
<dbReference type="RefSeq" id="WP_131764844.1">
    <property type="nucleotide sequence ID" value="NZ_CAAAFT010000038.1"/>
</dbReference>
<accession>A0A1C3NTV3</accession>
<organism evidence="1 2">
    <name type="scientific">Candidatus Protofrankia californiensis</name>
    <dbReference type="NCBI Taxonomy" id="1839754"/>
    <lineage>
        <taxon>Bacteria</taxon>
        <taxon>Bacillati</taxon>
        <taxon>Actinomycetota</taxon>
        <taxon>Actinomycetes</taxon>
        <taxon>Frankiales</taxon>
        <taxon>Frankiaceae</taxon>
        <taxon>Protofrankia</taxon>
    </lineage>
</organism>
<evidence type="ECO:0000313" key="1">
    <source>
        <dbReference type="EMBL" id="SBW18102.1"/>
    </source>
</evidence>
<keyword evidence="2" id="KW-1185">Reference proteome</keyword>
<dbReference type="AlphaFoldDB" id="A0A1C3NTV3"/>
<sequence>MFVQQIALIPFDPQDEEAGRATPVGNEAGDIEKVAAAIQKQVSRDFAPIWEVSATVDVFPSLSDKPLGYWPILIVNRDIPGAAGVHQDEHGQPYAVVEVGPSWSLTASHEALEMLADPFGSRLVPARFPERAKELIGEDHGWVEFLAETCDPPESAEFAYSVDGILVSDFYTPHYFDSSKSSARYSFGGHIEEPRQVLQGGYLSWHNPVNDEWYQLRYFDNKEHVEELGKLNRNGQSWRSVIDAATTDLNGVPHLSKLSHLPERTPKLKDAIARKAAVQAASKRRATVLREQILAQADR</sequence>
<reference evidence="2" key="1">
    <citation type="submission" date="2016-02" db="EMBL/GenBank/DDBJ databases">
        <authorList>
            <person name="Wibberg D."/>
        </authorList>
    </citation>
    <scope>NUCLEOTIDE SEQUENCE [LARGE SCALE GENOMIC DNA]</scope>
</reference>
<evidence type="ECO:0000313" key="2">
    <source>
        <dbReference type="Proteomes" id="UP000199013"/>
    </source>
</evidence>